<proteinExistence type="predicted"/>
<comment type="caution">
    <text evidence="2">The sequence shown here is derived from an EMBL/GenBank/DDBJ whole genome shotgun (WGS) entry which is preliminary data.</text>
</comment>
<evidence type="ECO:0000256" key="1">
    <source>
        <dbReference type="SAM" id="MobiDB-lite"/>
    </source>
</evidence>
<dbReference type="EMBL" id="BEZZ01154406">
    <property type="protein sequence ID" value="GCC45300.1"/>
    <property type="molecule type" value="Genomic_DNA"/>
</dbReference>
<name>A0A401TRI8_CHIPU</name>
<evidence type="ECO:0000313" key="2">
    <source>
        <dbReference type="EMBL" id="GCC45300.1"/>
    </source>
</evidence>
<organism evidence="2 3">
    <name type="scientific">Chiloscyllium punctatum</name>
    <name type="common">Brownbanded bambooshark</name>
    <name type="synonym">Hemiscyllium punctatum</name>
    <dbReference type="NCBI Taxonomy" id="137246"/>
    <lineage>
        <taxon>Eukaryota</taxon>
        <taxon>Metazoa</taxon>
        <taxon>Chordata</taxon>
        <taxon>Craniata</taxon>
        <taxon>Vertebrata</taxon>
        <taxon>Chondrichthyes</taxon>
        <taxon>Elasmobranchii</taxon>
        <taxon>Galeomorphii</taxon>
        <taxon>Galeoidea</taxon>
        <taxon>Orectolobiformes</taxon>
        <taxon>Hemiscylliidae</taxon>
        <taxon>Chiloscyllium</taxon>
    </lineage>
</organism>
<feature type="non-terminal residue" evidence="2">
    <location>
        <position position="1"/>
    </location>
</feature>
<dbReference type="Proteomes" id="UP000287033">
    <property type="component" value="Unassembled WGS sequence"/>
</dbReference>
<sequence length="98" mass="10251">NDDGGPGPRIPQVLEKILQLKEQRQVELTASAEASDDADATVGATLTPADTEEEEVASSQSKKEVCDDVLFPPSPALWLDKLADGAVYLGGDSGPDTV</sequence>
<dbReference type="OrthoDB" id="10260794at2759"/>
<evidence type="ECO:0000313" key="3">
    <source>
        <dbReference type="Proteomes" id="UP000287033"/>
    </source>
</evidence>
<keyword evidence="3" id="KW-1185">Reference proteome</keyword>
<dbReference type="AlphaFoldDB" id="A0A401TRI8"/>
<gene>
    <name evidence="2" type="ORF">chiPu_0029345</name>
</gene>
<protein>
    <submittedName>
        <fullName evidence="2">Uncharacterized protein</fullName>
    </submittedName>
</protein>
<accession>A0A401TRI8</accession>
<feature type="region of interest" description="Disordered" evidence="1">
    <location>
        <begin position="27"/>
        <end position="62"/>
    </location>
</feature>
<reference evidence="2 3" key="1">
    <citation type="journal article" date="2018" name="Nat. Ecol. Evol.">
        <title>Shark genomes provide insights into elasmobranch evolution and the origin of vertebrates.</title>
        <authorList>
            <person name="Hara Y"/>
            <person name="Yamaguchi K"/>
            <person name="Onimaru K"/>
            <person name="Kadota M"/>
            <person name="Koyanagi M"/>
            <person name="Keeley SD"/>
            <person name="Tatsumi K"/>
            <person name="Tanaka K"/>
            <person name="Motone F"/>
            <person name="Kageyama Y"/>
            <person name="Nozu R"/>
            <person name="Adachi N"/>
            <person name="Nishimura O"/>
            <person name="Nakagawa R"/>
            <person name="Tanegashima C"/>
            <person name="Kiyatake I"/>
            <person name="Matsumoto R"/>
            <person name="Murakumo K"/>
            <person name="Nishida K"/>
            <person name="Terakita A"/>
            <person name="Kuratani S"/>
            <person name="Sato K"/>
            <person name="Hyodo S Kuraku.S."/>
        </authorList>
    </citation>
    <scope>NUCLEOTIDE SEQUENCE [LARGE SCALE GENOMIC DNA]</scope>
</reference>